<dbReference type="InParanoid" id="A0A162UNQ0"/>
<accession>A0A162UNQ0</accession>
<dbReference type="VEuPathDB" id="FungiDB:PHYBLDRAFT_142158"/>
<dbReference type="EMBL" id="KV440975">
    <property type="protein sequence ID" value="OAD76643.1"/>
    <property type="molecule type" value="Genomic_DNA"/>
</dbReference>
<name>A0A162UNQ0_PHYB8</name>
<evidence type="ECO:0000313" key="2">
    <source>
        <dbReference type="Proteomes" id="UP000077315"/>
    </source>
</evidence>
<evidence type="ECO:0000313" key="1">
    <source>
        <dbReference type="EMBL" id="OAD76643.1"/>
    </source>
</evidence>
<dbReference type="AlphaFoldDB" id="A0A162UNQ0"/>
<gene>
    <name evidence="1" type="ORF">PHYBLDRAFT_142158</name>
</gene>
<dbReference type="RefSeq" id="XP_018294683.1">
    <property type="nucleotide sequence ID" value="XM_018430749.1"/>
</dbReference>
<dbReference type="GeneID" id="28991655"/>
<keyword evidence="2" id="KW-1185">Reference proteome</keyword>
<dbReference type="Proteomes" id="UP000077315">
    <property type="component" value="Unassembled WGS sequence"/>
</dbReference>
<sequence length="56" mass="6488">MRDAHFGVKVILMVCSGCWNIRDSSSLAFESLETGKEEEEEEAECRLRENLRDRIV</sequence>
<organism evidence="1 2">
    <name type="scientific">Phycomyces blakesleeanus (strain ATCC 8743b / DSM 1359 / FGSC 10004 / NBRC 33097 / NRRL 1555)</name>
    <dbReference type="NCBI Taxonomy" id="763407"/>
    <lineage>
        <taxon>Eukaryota</taxon>
        <taxon>Fungi</taxon>
        <taxon>Fungi incertae sedis</taxon>
        <taxon>Mucoromycota</taxon>
        <taxon>Mucoromycotina</taxon>
        <taxon>Mucoromycetes</taxon>
        <taxon>Mucorales</taxon>
        <taxon>Phycomycetaceae</taxon>
        <taxon>Phycomyces</taxon>
    </lineage>
</organism>
<protein>
    <submittedName>
        <fullName evidence="1">Uncharacterized protein</fullName>
    </submittedName>
</protein>
<reference evidence="2" key="1">
    <citation type="submission" date="2015-06" db="EMBL/GenBank/DDBJ databases">
        <title>Expansion of signal transduction pathways in fungi by whole-genome duplication.</title>
        <authorList>
            <consortium name="DOE Joint Genome Institute"/>
            <person name="Corrochano L.M."/>
            <person name="Kuo A."/>
            <person name="Marcet-Houben M."/>
            <person name="Polaino S."/>
            <person name="Salamov A."/>
            <person name="Villalobos J.M."/>
            <person name="Alvarez M.I."/>
            <person name="Avalos J."/>
            <person name="Benito E.P."/>
            <person name="Benoit I."/>
            <person name="Burger G."/>
            <person name="Camino L.P."/>
            <person name="Canovas D."/>
            <person name="Cerda-Olmedo E."/>
            <person name="Cheng J.-F."/>
            <person name="Dominguez A."/>
            <person name="Elias M."/>
            <person name="Eslava A.P."/>
            <person name="Glaser F."/>
            <person name="Grimwood J."/>
            <person name="Gutierrez G."/>
            <person name="Heitman J."/>
            <person name="Henrissat B."/>
            <person name="Iturriaga E.A."/>
            <person name="Lang B.F."/>
            <person name="Lavin J.L."/>
            <person name="Lee S."/>
            <person name="Li W."/>
            <person name="Lindquist E."/>
            <person name="Lopez-Garcia S."/>
            <person name="Luque E.M."/>
            <person name="Marcos A.T."/>
            <person name="Martin J."/>
            <person name="McCluskey K."/>
            <person name="Medina H.R."/>
            <person name="Miralles-Duran A."/>
            <person name="Miyazaki A."/>
            <person name="Munoz-Torres E."/>
            <person name="Oguiza J.A."/>
            <person name="Ohm R."/>
            <person name="Olmedo M."/>
            <person name="Orejas M."/>
            <person name="Ortiz-Castellanos L."/>
            <person name="Pisabarro A.G."/>
            <person name="Rodriguez-Romero J."/>
            <person name="Ruiz-Herrera J."/>
            <person name="Ruiz-Vazquez R."/>
            <person name="Sanz C."/>
            <person name="Schackwitz W."/>
            <person name="Schmutz J."/>
            <person name="Shahriari M."/>
            <person name="Shelest E."/>
            <person name="Silva-Franco F."/>
            <person name="Soanes D."/>
            <person name="Syed K."/>
            <person name="Tagua V.G."/>
            <person name="Talbot N.J."/>
            <person name="Thon M."/>
            <person name="De vries R.P."/>
            <person name="Wiebenga A."/>
            <person name="Yadav J.S."/>
            <person name="Braun E.L."/>
            <person name="Baker S."/>
            <person name="Garre V."/>
            <person name="Horwitz B."/>
            <person name="Torres-Martinez S."/>
            <person name="Idnurm A."/>
            <person name="Herrera-Estrella A."/>
            <person name="Gabaldon T."/>
            <person name="Grigoriev I.V."/>
        </authorList>
    </citation>
    <scope>NUCLEOTIDE SEQUENCE [LARGE SCALE GENOMIC DNA]</scope>
    <source>
        <strain evidence="2">NRRL 1555(-)</strain>
    </source>
</reference>
<proteinExistence type="predicted"/>